<evidence type="ECO:0000259" key="1">
    <source>
        <dbReference type="Pfam" id="PF00881"/>
    </source>
</evidence>
<dbReference type="SUPFAM" id="SSF55469">
    <property type="entry name" value="FMN-dependent nitroreductase-like"/>
    <property type="match status" value="1"/>
</dbReference>
<evidence type="ECO:0000313" key="2">
    <source>
        <dbReference type="EMBL" id="WGX76243.1"/>
    </source>
</evidence>
<reference evidence="2 3" key="1">
    <citation type="submission" date="2023-04" db="EMBL/GenBank/DDBJ databases">
        <title>Bacteria Genome Submission.</title>
        <authorList>
            <person name="Isaac P."/>
        </authorList>
    </citation>
    <scope>NUCLEOTIDE SEQUENCE [LARGE SCALE GENOMIC DNA]</scope>
    <source>
        <strain evidence="2 3">SampleS7P1</strain>
    </source>
</reference>
<dbReference type="InterPro" id="IPR000415">
    <property type="entry name" value="Nitroreductase-like"/>
</dbReference>
<organism evidence="2 3">
    <name type="scientific">Paraclostridium bifermentans</name>
    <name type="common">Clostridium bifermentans</name>
    <dbReference type="NCBI Taxonomy" id="1490"/>
    <lineage>
        <taxon>Bacteria</taxon>
        <taxon>Bacillati</taxon>
        <taxon>Bacillota</taxon>
        <taxon>Clostridia</taxon>
        <taxon>Peptostreptococcales</taxon>
        <taxon>Peptostreptococcaceae</taxon>
        <taxon>Paraclostridium</taxon>
    </lineage>
</organism>
<dbReference type="EMBL" id="CP124685">
    <property type="protein sequence ID" value="WGX76243.1"/>
    <property type="molecule type" value="Genomic_DNA"/>
</dbReference>
<dbReference type="Pfam" id="PF00881">
    <property type="entry name" value="Nitroreductase"/>
    <property type="match status" value="1"/>
</dbReference>
<proteinExistence type="predicted"/>
<protein>
    <submittedName>
        <fullName evidence="2">Nitroreductase family protein</fullName>
    </submittedName>
</protein>
<keyword evidence="3" id="KW-1185">Reference proteome</keyword>
<gene>
    <name evidence="2" type="ORF">QJS64_02455</name>
</gene>
<sequence>MGWKTQMPTCSHLVVYLGRTAKELRFDSNYIDYLLKDIKHLPEDIANKYKGIMKSIEEIRFRDDKDLENYSSEQVHIALANMMSVAAIQGIDSCAIGGIDHNKVKKILVDRGLLDTDKFNIVLCAAFGYRVSNSEEKLRQSMDQVVYWVK</sequence>
<dbReference type="Gene3D" id="3.40.109.10">
    <property type="entry name" value="NADH Oxidase"/>
    <property type="match status" value="1"/>
</dbReference>
<accession>A0ABY8R4L4</accession>
<feature type="domain" description="Nitroreductase" evidence="1">
    <location>
        <begin position="56"/>
        <end position="129"/>
    </location>
</feature>
<dbReference type="InterPro" id="IPR029479">
    <property type="entry name" value="Nitroreductase"/>
</dbReference>
<name>A0ABY8R4L4_PARBF</name>
<dbReference type="Proteomes" id="UP001239169">
    <property type="component" value="Chromosome"/>
</dbReference>
<evidence type="ECO:0000313" key="3">
    <source>
        <dbReference type="Proteomes" id="UP001239169"/>
    </source>
</evidence>